<dbReference type="Proteomes" id="UP000095728">
    <property type="component" value="Unassembled WGS sequence"/>
</dbReference>
<dbReference type="Pfam" id="PF02545">
    <property type="entry name" value="Maf"/>
    <property type="match status" value="1"/>
</dbReference>
<dbReference type="AlphaFoldDB" id="A0A1E5RNB3"/>
<protein>
    <submittedName>
        <fullName evidence="3">Maf-like protein</fullName>
    </submittedName>
</protein>
<dbReference type="InterPro" id="IPR029001">
    <property type="entry name" value="ITPase-like_fam"/>
</dbReference>
<dbReference type="SUPFAM" id="SSF52972">
    <property type="entry name" value="ITPase-like"/>
    <property type="match status" value="1"/>
</dbReference>
<dbReference type="InterPro" id="IPR003697">
    <property type="entry name" value="Maf-like"/>
</dbReference>
<reference evidence="4" key="1">
    <citation type="journal article" date="2016" name="Genome Announc.">
        <title>Genome sequences of three species of Hanseniaspora isolated from spontaneous wine fermentations.</title>
        <authorList>
            <person name="Sternes P.R."/>
            <person name="Lee D."/>
            <person name="Kutyna D.R."/>
            <person name="Borneman A.R."/>
        </authorList>
    </citation>
    <scope>NUCLEOTIDE SEQUENCE [LARGE SCALE GENOMIC DNA]</scope>
    <source>
        <strain evidence="4">AWRI3579</strain>
    </source>
</reference>
<dbReference type="InParanoid" id="A0A1E5RNB3"/>
<dbReference type="PIRSF" id="PIRSF006305">
    <property type="entry name" value="Maf"/>
    <property type="match status" value="1"/>
</dbReference>
<dbReference type="EMBL" id="LPNM01000005">
    <property type="protein sequence ID" value="OEJ88372.1"/>
    <property type="molecule type" value="Genomic_DNA"/>
</dbReference>
<sequence length="238" mass="27295">MVHSHLITKIHSKYDVILGSSSPRRREIITKNIGFQNDKVKIMKPSFEENLNKGLYLEDLYRYAKDTVKHKAMSLIPDLEKEYCETKASLQQQQQQQQQHDEILVICCDTTLVDPVDGIIYEKPKDREDQLQNLQKFCYVLHELKCVSSVCIMLYCPSTKKYETHEFNSITSIIFDENIPKSILQDYVNSGEASDAAGGFKIQETAATFIKSIEGDFFNVMGFPVNKTVQELIKIIDG</sequence>
<dbReference type="GO" id="GO:0047429">
    <property type="term" value="F:nucleoside triphosphate diphosphatase activity"/>
    <property type="evidence" value="ECO:0007669"/>
    <property type="project" value="InterPro"/>
</dbReference>
<evidence type="ECO:0000256" key="1">
    <source>
        <dbReference type="ARBA" id="ARBA00001968"/>
    </source>
</evidence>
<evidence type="ECO:0000313" key="3">
    <source>
        <dbReference type="EMBL" id="OEJ88372.1"/>
    </source>
</evidence>
<accession>A0A1E5RNB3</accession>
<dbReference type="PANTHER" id="PTHR43213">
    <property type="entry name" value="BIFUNCTIONAL DTTP/UTP PYROPHOSPHATASE/METHYLTRANSFERASE PROTEIN-RELATED"/>
    <property type="match status" value="1"/>
</dbReference>
<name>A0A1E5RNB3_9ASCO</name>
<dbReference type="FunCoup" id="A0A1E5RNB3">
    <property type="interactions" value="118"/>
</dbReference>
<keyword evidence="2" id="KW-0378">Hydrolase</keyword>
<comment type="cofactor">
    <cofactor evidence="1">
        <name>a divalent metal cation</name>
        <dbReference type="ChEBI" id="CHEBI:60240"/>
    </cofactor>
</comment>
<evidence type="ECO:0000256" key="2">
    <source>
        <dbReference type="ARBA" id="ARBA00022801"/>
    </source>
</evidence>
<dbReference type="NCBIfam" id="TIGR00172">
    <property type="entry name" value="maf"/>
    <property type="match status" value="1"/>
</dbReference>
<comment type="caution">
    <text evidence="3">The sequence shown here is derived from an EMBL/GenBank/DDBJ whole genome shotgun (WGS) entry which is preliminary data.</text>
</comment>
<gene>
    <name evidence="3" type="ORF">AWRI3579_g707</name>
</gene>
<organism evidence="3 4">
    <name type="scientific">Hanseniaspora osmophila</name>
    <dbReference type="NCBI Taxonomy" id="56408"/>
    <lineage>
        <taxon>Eukaryota</taxon>
        <taxon>Fungi</taxon>
        <taxon>Dikarya</taxon>
        <taxon>Ascomycota</taxon>
        <taxon>Saccharomycotina</taxon>
        <taxon>Saccharomycetes</taxon>
        <taxon>Saccharomycodales</taxon>
        <taxon>Saccharomycodaceae</taxon>
        <taxon>Hanseniaspora</taxon>
    </lineage>
</organism>
<dbReference type="OrthoDB" id="10267058at2759"/>
<dbReference type="Gene3D" id="3.90.950.10">
    <property type="match status" value="1"/>
</dbReference>
<dbReference type="STRING" id="56408.A0A1E5RNB3"/>
<proteinExistence type="inferred from homology"/>
<dbReference type="HAMAP" id="MF_00528">
    <property type="entry name" value="Maf"/>
    <property type="match status" value="1"/>
</dbReference>
<evidence type="ECO:0000313" key="4">
    <source>
        <dbReference type="Proteomes" id="UP000095728"/>
    </source>
</evidence>
<keyword evidence="4" id="KW-1185">Reference proteome</keyword>
<dbReference type="PANTHER" id="PTHR43213:SF5">
    <property type="entry name" value="BIFUNCTIONAL DTTP_UTP PYROPHOSPHATASE_METHYLTRANSFERASE PROTEIN-RELATED"/>
    <property type="match status" value="1"/>
</dbReference>